<dbReference type="OrthoDB" id="9801656at2"/>
<dbReference type="eggNOG" id="COG1670">
    <property type="taxonomic scope" value="Bacteria"/>
</dbReference>
<feature type="domain" description="N-acetyltransferase" evidence="1">
    <location>
        <begin position="12"/>
        <end position="171"/>
    </location>
</feature>
<gene>
    <name evidence="2" type="ORF">TMS3_0123180</name>
</gene>
<protein>
    <recommendedName>
        <fullName evidence="1">N-acetyltransferase domain-containing protein</fullName>
    </recommendedName>
</protein>
<comment type="caution">
    <text evidence="2">The sequence shown here is derived from an EMBL/GenBank/DDBJ whole genome shotgun (WGS) entry which is preliminary data.</text>
</comment>
<name>A0A0A1YDK8_9PSED</name>
<dbReference type="InterPro" id="IPR016181">
    <property type="entry name" value="Acyl_CoA_acyltransferase"/>
</dbReference>
<organism evidence="2 3">
    <name type="scientific">Pseudomonas taeanensis MS-3</name>
    <dbReference type="NCBI Taxonomy" id="1395571"/>
    <lineage>
        <taxon>Bacteria</taxon>
        <taxon>Pseudomonadati</taxon>
        <taxon>Pseudomonadota</taxon>
        <taxon>Gammaproteobacteria</taxon>
        <taxon>Pseudomonadales</taxon>
        <taxon>Pseudomonadaceae</taxon>
        <taxon>Pseudomonas</taxon>
    </lineage>
</organism>
<dbReference type="EMBL" id="AWSQ01000010">
    <property type="protein sequence ID" value="KFX67480.1"/>
    <property type="molecule type" value="Genomic_DNA"/>
</dbReference>
<dbReference type="Pfam" id="PF13302">
    <property type="entry name" value="Acetyltransf_3"/>
    <property type="match status" value="1"/>
</dbReference>
<dbReference type="SUPFAM" id="SSF55729">
    <property type="entry name" value="Acyl-CoA N-acyltransferases (Nat)"/>
    <property type="match status" value="1"/>
</dbReference>
<dbReference type="AlphaFoldDB" id="A0A0A1YDK8"/>
<dbReference type="Proteomes" id="UP000030063">
    <property type="component" value="Unassembled WGS sequence"/>
</dbReference>
<dbReference type="STRING" id="1395571.TMS3_0123180"/>
<accession>A0A0A1YDK8</accession>
<proteinExistence type="predicted"/>
<dbReference type="InterPro" id="IPR000182">
    <property type="entry name" value="GNAT_dom"/>
</dbReference>
<dbReference type="PANTHER" id="PTHR43792">
    <property type="entry name" value="GNAT FAMILY, PUTATIVE (AFU_ORTHOLOGUE AFUA_3G00765)-RELATED-RELATED"/>
    <property type="match status" value="1"/>
</dbReference>
<evidence type="ECO:0000313" key="3">
    <source>
        <dbReference type="Proteomes" id="UP000030063"/>
    </source>
</evidence>
<dbReference type="Gene3D" id="3.40.630.30">
    <property type="match status" value="1"/>
</dbReference>
<evidence type="ECO:0000313" key="2">
    <source>
        <dbReference type="EMBL" id="KFX67480.1"/>
    </source>
</evidence>
<dbReference type="GO" id="GO:0016747">
    <property type="term" value="F:acyltransferase activity, transferring groups other than amino-acyl groups"/>
    <property type="evidence" value="ECO:0007669"/>
    <property type="project" value="InterPro"/>
</dbReference>
<dbReference type="RefSeq" id="WP_025167568.1">
    <property type="nucleotide sequence ID" value="NZ_AWSQ01000010.1"/>
</dbReference>
<evidence type="ECO:0000259" key="1">
    <source>
        <dbReference type="PROSITE" id="PS51186"/>
    </source>
</evidence>
<sequence>MPAQIELDSPRLSLRRWRAEDHAAFAELNDDPEVMRHFPACLSRAESEQQIERIEADFARHGFGFWALERKDSGAFIGFTGLRPVAFDAGFCPAVEIAWRLARSHWHQGFASEAARAALACGFTRLGLEQIVSFTAVDNLASQQVMRAIGMQRDPAEDFEHPALPAGHRLRPHVLYRLRRSDWEAGR</sequence>
<dbReference type="PANTHER" id="PTHR43792:SF1">
    <property type="entry name" value="N-ACETYLTRANSFERASE DOMAIN-CONTAINING PROTEIN"/>
    <property type="match status" value="1"/>
</dbReference>
<dbReference type="PROSITE" id="PS51186">
    <property type="entry name" value="GNAT"/>
    <property type="match status" value="1"/>
</dbReference>
<keyword evidence="3" id="KW-1185">Reference proteome</keyword>
<dbReference type="InterPro" id="IPR051531">
    <property type="entry name" value="N-acetyltransferase"/>
</dbReference>
<reference evidence="2 3" key="1">
    <citation type="journal article" date="2014" name="Genome Announc.">
        <title>Draft Genome Sequence of Petroleum Oil-Degrading Marine Bacterium Pseudomonas taeanensis Strain MS-3, Isolated from a Crude Oil-Contaminated Seashore.</title>
        <authorList>
            <person name="Lee S.Y."/>
            <person name="Kim S.H."/>
            <person name="Lee D.G."/>
            <person name="Shin S."/>
            <person name="Yun S.H."/>
            <person name="Choi C.W."/>
            <person name="Chung Y.H."/>
            <person name="Choi J.S."/>
            <person name="Kahng H.Y."/>
            <person name="Kim S.I."/>
        </authorList>
    </citation>
    <scope>NUCLEOTIDE SEQUENCE [LARGE SCALE GENOMIC DNA]</scope>
    <source>
        <strain evidence="2 3">MS-3</strain>
    </source>
</reference>